<dbReference type="InterPro" id="IPR001453">
    <property type="entry name" value="MoaB/Mog_dom"/>
</dbReference>
<protein>
    <submittedName>
        <fullName evidence="2">Molybdopterin-binding protein</fullName>
    </submittedName>
</protein>
<evidence type="ECO:0000313" key="2">
    <source>
        <dbReference type="EMBL" id="AKT42650.1"/>
    </source>
</evidence>
<dbReference type="InterPro" id="IPR036425">
    <property type="entry name" value="MoaB/Mog-like_dom_sf"/>
</dbReference>
<dbReference type="PANTHER" id="PTHR13939:SF0">
    <property type="entry name" value="NMN AMIDOHYDROLASE-LIKE PROTEIN YFAY"/>
    <property type="match status" value="1"/>
</dbReference>
<dbReference type="PANTHER" id="PTHR13939">
    <property type="entry name" value="NICOTINAMIDE-NUCLEOTIDE AMIDOHYDROLASE PNCC"/>
    <property type="match status" value="1"/>
</dbReference>
<feature type="domain" description="MoaB/Mog" evidence="1">
    <location>
        <begin position="5"/>
        <end position="159"/>
    </location>
</feature>
<dbReference type="Pfam" id="PF24102">
    <property type="entry name" value="FLAD1_M"/>
    <property type="match status" value="1"/>
</dbReference>
<dbReference type="KEGG" id="ccro:CMC5_068770"/>
<gene>
    <name evidence="2" type="ORF">CMC5_068770</name>
</gene>
<dbReference type="InterPro" id="IPR050101">
    <property type="entry name" value="CinA"/>
</dbReference>
<name>A0A0K1EP12_CHOCO</name>
<dbReference type="STRING" id="52.CMC5_068770"/>
<dbReference type="Proteomes" id="UP000067626">
    <property type="component" value="Chromosome"/>
</dbReference>
<dbReference type="PATRIC" id="fig|52.7.peg.7548"/>
<dbReference type="OrthoDB" id="9801454at2"/>
<evidence type="ECO:0000259" key="1">
    <source>
        <dbReference type="SMART" id="SM00852"/>
    </source>
</evidence>
<dbReference type="AlphaFoldDB" id="A0A0K1EP12"/>
<evidence type="ECO:0000313" key="3">
    <source>
        <dbReference type="Proteomes" id="UP000067626"/>
    </source>
</evidence>
<dbReference type="RefSeq" id="WP_050434242.1">
    <property type="nucleotide sequence ID" value="NZ_CP012159.1"/>
</dbReference>
<accession>A0A0K1EP12</accession>
<proteinExistence type="predicted"/>
<dbReference type="SUPFAM" id="SSF53218">
    <property type="entry name" value="Molybdenum cofactor biosynthesis proteins"/>
    <property type="match status" value="1"/>
</dbReference>
<dbReference type="InterPro" id="IPR056596">
    <property type="entry name" value="FLAD1_M"/>
</dbReference>
<dbReference type="SMART" id="SM00852">
    <property type="entry name" value="MoCF_biosynth"/>
    <property type="match status" value="1"/>
</dbReference>
<dbReference type="Gene3D" id="3.40.980.10">
    <property type="entry name" value="MoaB/Mog-like domain"/>
    <property type="match status" value="1"/>
</dbReference>
<sequence>MKTAAALVIGNELLSGKIADANLVVLARTLREAGVELRRAVFVLDDVDVIAEEVRALAGAHDVLFTSGGVGPTHDDVTIEGVARAFGAPVVTSPILADLLRGHYGDRLLEGHLFMARVPEGARLVSGETVVWPVVVMQNVWILPGVPEIFLAKQPLIRAELAGESPFISFAVLTTLDEGQLKPMLDRVVEDHRDVAIGSYPRWSGAEYRTRLTFDGLLEDRVRAARDAFASSLPAGTLVGVE</sequence>
<keyword evidence="3" id="KW-1185">Reference proteome</keyword>
<dbReference type="EMBL" id="CP012159">
    <property type="protein sequence ID" value="AKT42650.1"/>
    <property type="molecule type" value="Genomic_DNA"/>
</dbReference>
<organism evidence="2 3">
    <name type="scientific">Chondromyces crocatus</name>
    <dbReference type="NCBI Taxonomy" id="52"/>
    <lineage>
        <taxon>Bacteria</taxon>
        <taxon>Pseudomonadati</taxon>
        <taxon>Myxococcota</taxon>
        <taxon>Polyangia</taxon>
        <taxon>Polyangiales</taxon>
        <taxon>Polyangiaceae</taxon>
        <taxon>Chondromyces</taxon>
    </lineage>
</organism>
<reference evidence="2 3" key="1">
    <citation type="submission" date="2015-07" db="EMBL/GenBank/DDBJ databases">
        <title>Genome analysis of myxobacterium Chondromyces crocatus Cm c5 reveals a high potential for natural compound synthesis and the genetic basis for the loss of fruiting body formation.</title>
        <authorList>
            <person name="Zaburannyi N."/>
            <person name="Bunk B."/>
            <person name="Maier J."/>
            <person name="Overmann J."/>
            <person name="Mueller R."/>
        </authorList>
    </citation>
    <scope>NUCLEOTIDE SEQUENCE [LARGE SCALE GENOMIC DNA]</scope>
    <source>
        <strain evidence="2 3">Cm c5</strain>
    </source>
</reference>
<dbReference type="Pfam" id="PF00994">
    <property type="entry name" value="MoCF_biosynth"/>
    <property type="match status" value="1"/>
</dbReference>